<dbReference type="GO" id="GO:0005886">
    <property type="term" value="C:plasma membrane"/>
    <property type="evidence" value="ECO:0007669"/>
    <property type="project" value="TreeGrafter"/>
</dbReference>
<dbReference type="Gene3D" id="2.40.50.140">
    <property type="entry name" value="Nucleic acid-binding proteins"/>
    <property type="match status" value="1"/>
</dbReference>
<dbReference type="STRING" id="1604004.HLASA_0633"/>
<evidence type="ECO:0000313" key="2">
    <source>
        <dbReference type="EMBL" id="ALG81534.1"/>
    </source>
</evidence>
<dbReference type="KEGG" id="hsf:HLASA_0633"/>
<dbReference type="EMBL" id="CP011564">
    <property type="protein sequence ID" value="ALG81534.1"/>
    <property type="molecule type" value="Genomic_DNA"/>
</dbReference>
<feature type="transmembrane region" description="Helical" evidence="1">
    <location>
        <begin position="6"/>
        <end position="26"/>
    </location>
</feature>
<protein>
    <recommendedName>
        <fullName evidence="4">NfeD-like C-terminal domain-containing protein</fullName>
    </recommendedName>
</protein>
<evidence type="ECO:0000256" key="1">
    <source>
        <dbReference type="SAM" id="Phobius"/>
    </source>
</evidence>
<organism evidence="2 3">
    <name type="scientific">Halanaeroarchaeum sulfurireducens</name>
    <dbReference type="NCBI Taxonomy" id="1604004"/>
    <lineage>
        <taxon>Archaea</taxon>
        <taxon>Methanobacteriati</taxon>
        <taxon>Methanobacteriota</taxon>
        <taxon>Stenosarchaea group</taxon>
        <taxon>Halobacteria</taxon>
        <taxon>Halobacteriales</taxon>
        <taxon>Halobacteriaceae</taxon>
        <taxon>Halanaeroarchaeum</taxon>
    </lineage>
</organism>
<dbReference type="PANTHER" id="PTHR33507:SF3">
    <property type="entry name" value="INNER MEMBRANE PROTEIN YBBJ"/>
    <property type="match status" value="1"/>
</dbReference>
<proteinExistence type="predicted"/>
<dbReference type="PANTHER" id="PTHR33507">
    <property type="entry name" value="INNER MEMBRANE PROTEIN YBBJ"/>
    <property type="match status" value="1"/>
</dbReference>
<dbReference type="PATRIC" id="fig|1604004.5.peg.665"/>
<accession>A0A0N9MH97</accession>
<keyword evidence="1" id="KW-1133">Transmembrane helix</keyword>
<dbReference type="RefSeq" id="WP_054519534.1">
    <property type="nucleotide sequence ID" value="NZ_CP011564.1"/>
</dbReference>
<evidence type="ECO:0008006" key="4">
    <source>
        <dbReference type="Google" id="ProtNLM"/>
    </source>
</evidence>
<feature type="transmembrane region" description="Helical" evidence="1">
    <location>
        <begin position="33"/>
        <end position="52"/>
    </location>
</feature>
<dbReference type="AlphaFoldDB" id="A0A0N9MH97"/>
<evidence type="ECO:0000313" key="3">
    <source>
        <dbReference type="Proteomes" id="UP000060390"/>
    </source>
</evidence>
<dbReference type="InterPro" id="IPR052165">
    <property type="entry name" value="Membrane_assoc_protease"/>
</dbReference>
<dbReference type="GeneID" id="26009998"/>
<feature type="transmembrane region" description="Helical" evidence="1">
    <location>
        <begin position="58"/>
        <end position="76"/>
    </location>
</feature>
<name>A0A0N9MH97_9EURY</name>
<dbReference type="Proteomes" id="UP000060390">
    <property type="component" value="Chromosome"/>
</dbReference>
<sequence>MVDVFGQSLSMLLFTAGVAVSIMEALAPGAHFIVLGVALMAAGLLGLLVPALSGPLPLALLVTLTGAGAFVVYRRLDLYTGTDTGRTRNSEHLRGARGHVTERVTEREGHVELDKGGFDSSYAARTVEGEIPVDAEIVVIDPGSGNVLTVEQLSNVDEIDRELSQYNERERS</sequence>
<dbReference type="InterPro" id="IPR012340">
    <property type="entry name" value="NA-bd_OB-fold"/>
</dbReference>
<gene>
    <name evidence="2" type="ORF">HLASA_0633</name>
</gene>
<keyword evidence="1" id="KW-0472">Membrane</keyword>
<reference evidence="3" key="1">
    <citation type="submission" date="2015-05" db="EMBL/GenBank/DDBJ databases">
        <title>Complete genome sequence of Halanaeroarchaeum sulfurireducens type strain M27-SA2, a sulfate-reducer haloarchaeon from marine anoxic lake Medee.</title>
        <authorList>
            <person name="Messina E."/>
            <person name="Kublanov I.V."/>
            <person name="Toshchakov S."/>
            <person name="Arcadi E."/>
            <person name="La Spada G."/>
            <person name="La Cono V."/>
            <person name="Yakimov M.M."/>
        </authorList>
    </citation>
    <scope>NUCLEOTIDE SEQUENCE [LARGE SCALE GENOMIC DNA]</scope>
    <source>
        <strain evidence="3">M27-SA2</strain>
    </source>
</reference>
<keyword evidence="1" id="KW-0812">Transmembrane</keyword>
<reference evidence="2 3" key="2">
    <citation type="journal article" date="2016" name="Stand. Genomic Sci.">
        <title>Complete genome sequence of 'Halanaeroarchaeum sulfurireducens' M27-SA2, a sulfur-reducing and acetate-oxidizing haloarchaeon from the deep-sea hypersaline anoxic lake Medee.</title>
        <authorList>
            <person name="Messina E."/>
            <person name="Sorokin D.Y."/>
            <person name="Kublanov I.V."/>
            <person name="Toshchakov S."/>
            <person name="Lopatina A."/>
            <person name="Arcadi E."/>
            <person name="Smedile F."/>
            <person name="La Spada G."/>
            <person name="La Cono V."/>
            <person name="Yakimov M.M."/>
        </authorList>
    </citation>
    <scope>NUCLEOTIDE SEQUENCE [LARGE SCALE GENOMIC DNA]</scope>
    <source>
        <strain evidence="2 3">M27-SA2</strain>
    </source>
</reference>